<dbReference type="Pfam" id="PF03807">
    <property type="entry name" value="F420_oxidored"/>
    <property type="match status" value="1"/>
</dbReference>
<dbReference type="Proteomes" id="UP000608594">
    <property type="component" value="Unassembled WGS sequence"/>
</dbReference>
<feature type="domain" description="Pyrroline-5-carboxylate reductase catalytic N-terminal" evidence="2">
    <location>
        <begin position="7"/>
        <end position="95"/>
    </location>
</feature>
<sequence length="214" mass="22326">MSEPKIIGILGAGRVGTAIARRALAAGYEVRVASSRPASDIALVLQFTAPGAVAADASDVIAQSDVIVLALPLSKYRSLPADQLAGKIVIDTMNYWAPTDGTLTEFEGAPSSSEVVADYLTGARLVRSFNHMGYHEMDGEARPAGDPDRRAMAVAGDDAQARSIVADIIDRMGFDPVDAGRLANARDFAIGTPVFGAPLGRHDLQAALRAPLAA</sequence>
<dbReference type="EMBL" id="JACOQL010000003">
    <property type="protein sequence ID" value="MBC9247438.1"/>
    <property type="molecule type" value="Genomic_DNA"/>
</dbReference>
<reference evidence="3" key="1">
    <citation type="submission" date="2020-08" db="EMBL/GenBank/DDBJ databases">
        <title>Paracoccus amoyensis sp. nov., isolated from the surface seawater at coast of Xiamen, Fujian.</title>
        <authorList>
            <person name="Lyu L."/>
        </authorList>
    </citation>
    <scope>NUCLEOTIDE SEQUENCE</scope>
    <source>
        <strain evidence="3">11-3</strain>
    </source>
</reference>
<dbReference type="AlphaFoldDB" id="A0A926G7U1"/>
<comment type="caution">
    <text evidence="3">The sequence shown here is derived from an EMBL/GenBank/DDBJ whole genome shotgun (WGS) entry which is preliminary data.</text>
</comment>
<name>A0A926G7U1_9RHOB</name>
<evidence type="ECO:0000313" key="4">
    <source>
        <dbReference type="Proteomes" id="UP000608594"/>
    </source>
</evidence>
<evidence type="ECO:0000259" key="2">
    <source>
        <dbReference type="Pfam" id="PF03807"/>
    </source>
</evidence>
<evidence type="ECO:0000256" key="1">
    <source>
        <dbReference type="ARBA" id="ARBA00023002"/>
    </source>
</evidence>
<keyword evidence="4" id="KW-1185">Reference proteome</keyword>
<dbReference type="PANTHER" id="PTHR14239">
    <property type="entry name" value="DUDULIN-RELATED"/>
    <property type="match status" value="1"/>
</dbReference>
<dbReference type="Gene3D" id="3.40.50.720">
    <property type="entry name" value="NAD(P)-binding Rossmann-like Domain"/>
    <property type="match status" value="1"/>
</dbReference>
<dbReference type="InterPro" id="IPR028939">
    <property type="entry name" value="P5C_Rdtase_cat_N"/>
</dbReference>
<gene>
    <name evidence="3" type="ORF">H4P12_12110</name>
</gene>
<dbReference type="SUPFAM" id="SSF51735">
    <property type="entry name" value="NAD(P)-binding Rossmann-fold domains"/>
    <property type="match status" value="1"/>
</dbReference>
<proteinExistence type="predicted"/>
<dbReference type="RefSeq" id="WP_187793914.1">
    <property type="nucleotide sequence ID" value="NZ_JACOQL010000003.1"/>
</dbReference>
<evidence type="ECO:0000313" key="3">
    <source>
        <dbReference type="EMBL" id="MBC9247438.1"/>
    </source>
</evidence>
<keyword evidence="1" id="KW-0560">Oxidoreductase</keyword>
<protein>
    <submittedName>
        <fullName evidence="3">NADPH-dependent F420 reductase</fullName>
    </submittedName>
</protein>
<dbReference type="InterPro" id="IPR036291">
    <property type="entry name" value="NAD(P)-bd_dom_sf"/>
</dbReference>
<dbReference type="GO" id="GO:0016491">
    <property type="term" value="F:oxidoreductase activity"/>
    <property type="evidence" value="ECO:0007669"/>
    <property type="project" value="UniProtKB-KW"/>
</dbReference>
<organism evidence="3 4">
    <name type="scientific">Paracoccus amoyensis</name>
    <dbReference type="NCBI Taxonomy" id="2760093"/>
    <lineage>
        <taxon>Bacteria</taxon>
        <taxon>Pseudomonadati</taxon>
        <taxon>Pseudomonadota</taxon>
        <taxon>Alphaproteobacteria</taxon>
        <taxon>Rhodobacterales</taxon>
        <taxon>Paracoccaceae</taxon>
        <taxon>Paracoccus</taxon>
    </lineage>
</organism>
<accession>A0A926G7U1</accession>
<dbReference type="InterPro" id="IPR051267">
    <property type="entry name" value="STEAP_metalloreductase"/>
</dbReference>